<keyword evidence="3" id="KW-1185">Reference proteome</keyword>
<reference evidence="2 3" key="1">
    <citation type="submission" date="2018-06" db="EMBL/GenBank/DDBJ databases">
        <title>Genomic Encyclopedia of Type Strains, Phase III (KMG-III): the genomes of soil and plant-associated and newly described type strains.</title>
        <authorList>
            <person name="Whitman W."/>
        </authorList>
    </citation>
    <scope>NUCLEOTIDE SEQUENCE [LARGE SCALE GENOMIC DNA]</scope>
    <source>
        <strain evidence="2 3">CECT 7646</strain>
    </source>
</reference>
<accession>A0A318SGZ1</accession>
<organism evidence="2 3">
    <name type="scientific">Xylophilus ampelinus</name>
    <dbReference type="NCBI Taxonomy" id="54067"/>
    <lineage>
        <taxon>Bacteria</taxon>
        <taxon>Pseudomonadati</taxon>
        <taxon>Pseudomonadota</taxon>
        <taxon>Betaproteobacteria</taxon>
        <taxon>Burkholderiales</taxon>
        <taxon>Xylophilus</taxon>
    </lineage>
</organism>
<dbReference type="EMBL" id="QJTC01000011">
    <property type="protein sequence ID" value="PYE77885.1"/>
    <property type="molecule type" value="Genomic_DNA"/>
</dbReference>
<dbReference type="Proteomes" id="UP000247540">
    <property type="component" value="Unassembled WGS sequence"/>
</dbReference>
<name>A0A318SGZ1_9BURK</name>
<feature type="region of interest" description="Disordered" evidence="1">
    <location>
        <begin position="241"/>
        <end position="289"/>
    </location>
</feature>
<dbReference type="AlphaFoldDB" id="A0A318SGZ1"/>
<feature type="compositionally biased region" description="Basic and acidic residues" evidence="1">
    <location>
        <begin position="277"/>
        <end position="289"/>
    </location>
</feature>
<evidence type="ECO:0000313" key="3">
    <source>
        <dbReference type="Proteomes" id="UP000247540"/>
    </source>
</evidence>
<comment type="caution">
    <text evidence="2">The sequence shown here is derived from an EMBL/GenBank/DDBJ whole genome shotgun (WGS) entry which is preliminary data.</text>
</comment>
<feature type="region of interest" description="Disordered" evidence="1">
    <location>
        <begin position="1"/>
        <end position="37"/>
    </location>
</feature>
<feature type="region of interest" description="Disordered" evidence="1">
    <location>
        <begin position="116"/>
        <end position="135"/>
    </location>
</feature>
<evidence type="ECO:0000256" key="1">
    <source>
        <dbReference type="SAM" id="MobiDB-lite"/>
    </source>
</evidence>
<feature type="compositionally biased region" description="Polar residues" evidence="1">
    <location>
        <begin position="257"/>
        <end position="276"/>
    </location>
</feature>
<evidence type="ECO:0000313" key="2">
    <source>
        <dbReference type="EMBL" id="PYE77885.1"/>
    </source>
</evidence>
<proteinExistence type="predicted"/>
<sequence>MKIGGGTPWRHPPPEEAGAGGTAPALPRSPAQRPLRAGRATAFAPGVQATLDQFLACIEDSDPAQRPVALVDFLLATTTLAHQIQRGGTPLSALQLLAMQAVTEAGIDDAADPKFEAEAEVNSNSRAPGQAAQPHDPNVWRAPAAEGGEAACLQAFGTPAAPFGLAEVKALLVNRMEAVRRAQMLAGADTGQHHQAVDSMRFAMLPLLVLNAHRPRPPLQRRIAADRTELIQAGLALARDGQAPGTISRNRVVPETGQPTQGLHVQPDNTLGNTDQTGHKEDRGDTGDP</sequence>
<gene>
    <name evidence="2" type="ORF">DFQ15_11129</name>
</gene>
<protein>
    <submittedName>
        <fullName evidence="2">Uncharacterized protein</fullName>
    </submittedName>
</protein>